<evidence type="ECO:0000256" key="7">
    <source>
        <dbReference type="SAM" id="Phobius"/>
    </source>
</evidence>
<dbReference type="RefSeq" id="WP_154533086.1">
    <property type="nucleotide sequence ID" value="NZ_VUNG01000003.1"/>
</dbReference>
<organism evidence="9 10">
    <name type="scientific">Hallella mizrahii</name>
    <dbReference type="NCBI Taxonomy" id="2606637"/>
    <lineage>
        <taxon>Bacteria</taxon>
        <taxon>Pseudomonadati</taxon>
        <taxon>Bacteroidota</taxon>
        <taxon>Bacteroidia</taxon>
        <taxon>Bacteroidales</taxon>
        <taxon>Prevotellaceae</taxon>
        <taxon>Hallella</taxon>
    </lineage>
</organism>
<dbReference type="PANTHER" id="PTHR33545">
    <property type="entry name" value="UPF0750 MEMBRANE PROTEIN YITT-RELATED"/>
    <property type="match status" value="1"/>
</dbReference>
<dbReference type="Proteomes" id="UP000438914">
    <property type="component" value="Unassembled WGS sequence"/>
</dbReference>
<keyword evidence="2" id="KW-1003">Cell membrane</keyword>
<dbReference type="PANTHER" id="PTHR33545:SF5">
    <property type="entry name" value="UPF0750 MEMBRANE PROTEIN YITT"/>
    <property type="match status" value="1"/>
</dbReference>
<dbReference type="EMBL" id="VUNG01000003">
    <property type="protein sequence ID" value="MST83516.1"/>
    <property type="molecule type" value="Genomic_DNA"/>
</dbReference>
<feature type="region of interest" description="Disordered" evidence="6">
    <location>
        <begin position="314"/>
        <end position="334"/>
    </location>
</feature>
<comment type="caution">
    <text evidence="9">The sequence shown here is derived from an EMBL/GenBank/DDBJ whole genome shotgun (WGS) entry which is preliminary data.</text>
</comment>
<keyword evidence="3 7" id="KW-0812">Transmembrane</keyword>
<feature type="transmembrane region" description="Helical" evidence="7">
    <location>
        <begin position="81"/>
        <end position="101"/>
    </location>
</feature>
<evidence type="ECO:0000313" key="9">
    <source>
        <dbReference type="EMBL" id="MST83516.1"/>
    </source>
</evidence>
<keyword evidence="4 7" id="KW-1133">Transmembrane helix</keyword>
<keyword evidence="5 7" id="KW-0472">Membrane</keyword>
<evidence type="ECO:0000256" key="1">
    <source>
        <dbReference type="ARBA" id="ARBA00004651"/>
    </source>
</evidence>
<dbReference type="AlphaFoldDB" id="A0A7K0KC67"/>
<feature type="transmembrane region" description="Helical" evidence="7">
    <location>
        <begin position="15"/>
        <end position="36"/>
    </location>
</feature>
<dbReference type="InterPro" id="IPR019264">
    <property type="entry name" value="DUF2179"/>
</dbReference>
<comment type="subcellular location">
    <subcellularLocation>
        <location evidence="1">Cell membrane</location>
        <topology evidence="1">Multi-pass membrane protein</topology>
    </subcellularLocation>
</comment>
<evidence type="ECO:0000313" key="10">
    <source>
        <dbReference type="Proteomes" id="UP000438914"/>
    </source>
</evidence>
<dbReference type="CDD" id="cd16380">
    <property type="entry name" value="YitT_C"/>
    <property type="match status" value="1"/>
</dbReference>
<dbReference type="InterPro" id="IPR015867">
    <property type="entry name" value="N-reg_PII/ATP_PRibTrfase_C"/>
</dbReference>
<dbReference type="Pfam" id="PF10035">
    <property type="entry name" value="DUF2179"/>
    <property type="match status" value="1"/>
</dbReference>
<evidence type="ECO:0000256" key="2">
    <source>
        <dbReference type="ARBA" id="ARBA00022475"/>
    </source>
</evidence>
<evidence type="ECO:0000256" key="6">
    <source>
        <dbReference type="SAM" id="MobiDB-lite"/>
    </source>
</evidence>
<gene>
    <name evidence="9" type="ORF">FYJ73_02250</name>
</gene>
<proteinExistence type="predicted"/>
<evidence type="ECO:0000256" key="4">
    <source>
        <dbReference type="ARBA" id="ARBA00022989"/>
    </source>
</evidence>
<feature type="transmembrane region" description="Helical" evidence="7">
    <location>
        <begin position="121"/>
        <end position="140"/>
    </location>
</feature>
<sequence>MTIDHRIIYNEAKDYVGITLGLVLYAAAFTIFLLPYEIVTGGVTGMSAIIYYATGFKIENTYMIINLALLVVALKILGWKFLMKTIYAIFTLYFLLKFAQVLMPMDAAGHYVKILGPGQDFMSLLIGCCFTGSALAIVFLNNGSTGGTDIIAACVNKYRDVSLGQVLMAVDFCIIGSCFFFPQFGDFLDRAHKVVFGFCTMVVENFMLDHVMNIQRQSVQFMIFSKKYQEIANAIGTQMEHGVTILDGHGWYTGQDMKVLCILAKKNESVAIFRLIKMIDPQAFVSQSSVIGVYGEGFDRIKVNVPKKLKNKQNLFDIPPAENGQTDNNQTDKA</sequence>
<evidence type="ECO:0000256" key="3">
    <source>
        <dbReference type="ARBA" id="ARBA00022692"/>
    </source>
</evidence>
<evidence type="ECO:0000259" key="8">
    <source>
        <dbReference type="Pfam" id="PF10035"/>
    </source>
</evidence>
<dbReference type="GO" id="GO:0005886">
    <property type="term" value="C:plasma membrane"/>
    <property type="evidence" value="ECO:0007669"/>
    <property type="project" value="UniProtKB-SubCell"/>
</dbReference>
<feature type="transmembrane region" description="Helical" evidence="7">
    <location>
        <begin position="48"/>
        <end position="74"/>
    </location>
</feature>
<feature type="transmembrane region" description="Helical" evidence="7">
    <location>
        <begin position="161"/>
        <end position="182"/>
    </location>
</feature>
<reference evidence="9 10" key="1">
    <citation type="submission" date="2019-08" db="EMBL/GenBank/DDBJ databases">
        <title>In-depth cultivation of the pig gut microbiome towards novel bacterial diversity and tailored functional studies.</title>
        <authorList>
            <person name="Wylensek D."/>
            <person name="Hitch T.C.A."/>
            <person name="Clavel T."/>
        </authorList>
    </citation>
    <scope>NUCLEOTIDE SEQUENCE [LARGE SCALE GENOMIC DNA]</scope>
    <source>
        <strain evidence="9 10">LKV-178-WT-2A</strain>
    </source>
</reference>
<dbReference type="PIRSF" id="PIRSF006483">
    <property type="entry name" value="Membrane_protein_YitT"/>
    <property type="match status" value="1"/>
</dbReference>
<feature type="compositionally biased region" description="Polar residues" evidence="6">
    <location>
        <begin position="323"/>
        <end position="334"/>
    </location>
</feature>
<dbReference type="InterPro" id="IPR003740">
    <property type="entry name" value="YitT"/>
</dbReference>
<dbReference type="InterPro" id="IPR051461">
    <property type="entry name" value="UPF0750_membrane"/>
</dbReference>
<name>A0A7K0KC67_9BACT</name>
<accession>A0A7K0KC67</accession>
<dbReference type="Gene3D" id="3.30.70.120">
    <property type="match status" value="1"/>
</dbReference>
<protein>
    <submittedName>
        <fullName evidence="9">YitT family protein</fullName>
    </submittedName>
</protein>
<keyword evidence="10" id="KW-1185">Reference proteome</keyword>
<feature type="domain" description="DUF2179" evidence="8">
    <location>
        <begin position="241"/>
        <end position="295"/>
    </location>
</feature>
<dbReference type="Pfam" id="PF02588">
    <property type="entry name" value="YitT_membrane"/>
    <property type="match status" value="1"/>
</dbReference>
<evidence type="ECO:0000256" key="5">
    <source>
        <dbReference type="ARBA" id="ARBA00023136"/>
    </source>
</evidence>